<dbReference type="GO" id="GO:0004674">
    <property type="term" value="F:protein serine/threonine kinase activity"/>
    <property type="evidence" value="ECO:0007669"/>
    <property type="project" value="UniProtKB-EC"/>
</dbReference>
<evidence type="ECO:0000256" key="3">
    <source>
        <dbReference type="ARBA" id="ARBA00022777"/>
    </source>
</evidence>
<dbReference type="SUPFAM" id="SSF56112">
    <property type="entry name" value="Protein kinase-like (PK-like)"/>
    <property type="match status" value="1"/>
</dbReference>
<evidence type="ECO:0000313" key="9">
    <source>
        <dbReference type="Proteomes" id="UP000320390"/>
    </source>
</evidence>
<dbReference type="Pfam" id="PF00069">
    <property type="entry name" value="Pkinase"/>
    <property type="match status" value="1"/>
</dbReference>
<feature type="domain" description="Protein kinase" evidence="7">
    <location>
        <begin position="79"/>
        <end position="348"/>
    </location>
</feature>
<dbReference type="InterPro" id="IPR017441">
    <property type="entry name" value="Protein_kinase_ATP_BS"/>
</dbReference>
<evidence type="ECO:0000256" key="6">
    <source>
        <dbReference type="SAM" id="Phobius"/>
    </source>
</evidence>
<dbReference type="InterPro" id="IPR008271">
    <property type="entry name" value="Ser/Thr_kinase_AS"/>
</dbReference>
<keyword evidence="6" id="KW-0472">Membrane</keyword>
<keyword evidence="3 8" id="KW-0418">Kinase</keyword>
<dbReference type="SMART" id="SM00220">
    <property type="entry name" value="S_TKc"/>
    <property type="match status" value="1"/>
</dbReference>
<evidence type="ECO:0000256" key="5">
    <source>
        <dbReference type="PROSITE-ProRule" id="PRU10141"/>
    </source>
</evidence>
<proteinExistence type="predicted"/>
<dbReference type="SMART" id="SM00028">
    <property type="entry name" value="TPR"/>
    <property type="match status" value="4"/>
</dbReference>
<keyword evidence="6" id="KW-1133">Transmembrane helix</keyword>
<keyword evidence="4 5" id="KW-0067">ATP-binding</keyword>
<dbReference type="InterPro" id="IPR011009">
    <property type="entry name" value="Kinase-like_dom_sf"/>
</dbReference>
<keyword evidence="2 5" id="KW-0547">Nucleotide-binding</keyword>
<evidence type="ECO:0000256" key="4">
    <source>
        <dbReference type="ARBA" id="ARBA00022840"/>
    </source>
</evidence>
<dbReference type="PANTHER" id="PTHR43289:SF6">
    <property type="entry name" value="SERINE_THREONINE-PROTEIN KINASE NEKL-3"/>
    <property type="match status" value="1"/>
</dbReference>
<gene>
    <name evidence="8" type="primary">pknB_21</name>
    <name evidence="8" type="ORF">Poly30_39210</name>
</gene>
<dbReference type="EMBL" id="CP036434">
    <property type="protein sequence ID" value="QDV08383.1"/>
    <property type="molecule type" value="Genomic_DNA"/>
</dbReference>
<feature type="binding site" evidence="5">
    <location>
        <position position="108"/>
    </location>
    <ligand>
        <name>ATP</name>
        <dbReference type="ChEBI" id="CHEBI:30616"/>
    </ligand>
</feature>
<accession>A0A518EWB6</accession>
<evidence type="ECO:0000259" key="7">
    <source>
        <dbReference type="PROSITE" id="PS50011"/>
    </source>
</evidence>
<dbReference type="Pfam" id="PF13374">
    <property type="entry name" value="TPR_10"/>
    <property type="match status" value="1"/>
</dbReference>
<keyword evidence="1 8" id="KW-0808">Transferase</keyword>
<protein>
    <submittedName>
        <fullName evidence="8">Serine/threonine-protein kinase PknB</fullName>
        <ecNumber evidence="8">2.7.11.1</ecNumber>
    </submittedName>
</protein>
<dbReference type="OrthoDB" id="258731at2"/>
<dbReference type="Pfam" id="PF13424">
    <property type="entry name" value="TPR_12"/>
    <property type="match status" value="2"/>
</dbReference>
<keyword evidence="9" id="KW-1185">Reference proteome</keyword>
<dbReference type="Gene3D" id="1.10.510.10">
    <property type="entry name" value="Transferase(Phosphotransferase) domain 1"/>
    <property type="match status" value="1"/>
</dbReference>
<dbReference type="EC" id="2.7.11.1" evidence="8"/>
<dbReference type="SUPFAM" id="SSF48452">
    <property type="entry name" value="TPR-like"/>
    <property type="match status" value="3"/>
</dbReference>
<dbReference type="PANTHER" id="PTHR43289">
    <property type="entry name" value="MITOGEN-ACTIVATED PROTEIN KINASE KINASE KINASE 20-RELATED"/>
    <property type="match status" value="1"/>
</dbReference>
<feature type="transmembrane region" description="Helical" evidence="6">
    <location>
        <begin position="374"/>
        <end position="397"/>
    </location>
</feature>
<keyword evidence="6" id="KW-0812">Transmembrane</keyword>
<dbReference type="Gene3D" id="1.25.40.10">
    <property type="entry name" value="Tetratricopeptide repeat domain"/>
    <property type="match status" value="2"/>
</dbReference>
<dbReference type="RefSeq" id="WP_145200942.1">
    <property type="nucleotide sequence ID" value="NZ_CP036434.1"/>
</dbReference>
<evidence type="ECO:0000256" key="1">
    <source>
        <dbReference type="ARBA" id="ARBA00022679"/>
    </source>
</evidence>
<name>A0A518EWB6_9BACT</name>
<evidence type="ECO:0000256" key="2">
    <source>
        <dbReference type="ARBA" id="ARBA00022741"/>
    </source>
</evidence>
<sequence length="922" mass="100640">MTESDWARVKELFGDALELPAAERAAFLDGACAGDLALRAEVESLLGEVTDDQKGFLETPAAAIFDAPAPEVGATIGGYELRGVIGEGGMGRVFEATQEYPHRTVALKVLRPGYFSAGAERRFQWEVEALGRLNHAGIAAVHDAGVERTADGHSVSWFAMEKIEGRPLLVAADELGLDRDGRIRLLLRVADAVAHAHQRGVIHRDLKPDNILVDASGQPHVLDFGIARALDPVETSLTSAGEIVGTIAYMSPEQVLGEPDRVDARSDVYALGVLLFRLLTGHAPLELSGLSLPKVALRLSREDAARLSRFDRSLRGDIETVLAKALERDADRRYASVDAFASDLRRFLDREPISARPPTAWYQASKFAERHRGLVAGFGLGLVGLVLAVVGTSVGLVRSQRAERAAVIERDRARDANQFLERVLASADPELGSRGVRVVDLLHQASLELGVTERVRSGQSTDVEMPAGSARLDLEVLAGLHGTIGETYLRLGVLDYARAHLAEARRAFLESDGPGSEGAIESAASLAELWLQMEDIDRAEAFRREVGESVEAFGAEAPPWMQMRPLELDVLFYDATSDRENALAAARRCFEGWLRFLSPGEDSVEVARSRLANALMESGEYPAADELLREGIAAMKALDGDDHPRLLTQELTRAQIANTRTEWGKALEIVERLMPRALFVWGSDHADTLVIKATYASALSGLDRHAEAIDVLEDVLATSLRVFGDGHENTFVARNNLSVALMYEKRFERAEEILRESLESLDGERDPVRVLLCEISLAAALENLGRLEESLATYESAKSGLMELAGEGHPQTHVTLNNMAMLFIKLGRGEEAVETARRVLALSEEHQPGSRVNVFPFRSNLGRALQAAGDFEGAEEVLLEVERRLGEDGAATPTEIARVRELLVDLYVAWEKPEKAEAWGAK</sequence>
<dbReference type="PROSITE" id="PS00107">
    <property type="entry name" value="PROTEIN_KINASE_ATP"/>
    <property type="match status" value="1"/>
</dbReference>
<dbReference type="PROSITE" id="PS00108">
    <property type="entry name" value="PROTEIN_KINASE_ST"/>
    <property type="match status" value="1"/>
</dbReference>
<dbReference type="CDD" id="cd14014">
    <property type="entry name" value="STKc_PknB_like"/>
    <property type="match status" value="1"/>
</dbReference>
<organism evidence="8 9">
    <name type="scientific">Saltatorellus ferox</name>
    <dbReference type="NCBI Taxonomy" id="2528018"/>
    <lineage>
        <taxon>Bacteria</taxon>
        <taxon>Pseudomonadati</taxon>
        <taxon>Planctomycetota</taxon>
        <taxon>Planctomycetia</taxon>
        <taxon>Planctomycetia incertae sedis</taxon>
        <taxon>Saltatorellus</taxon>
    </lineage>
</organism>
<dbReference type="Gene3D" id="3.30.200.20">
    <property type="entry name" value="Phosphorylase Kinase, domain 1"/>
    <property type="match status" value="1"/>
</dbReference>
<dbReference type="InterPro" id="IPR000719">
    <property type="entry name" value="Prot_kinase_dom"/>
</dbReference>
<evidence type="ECO:0000313" key="8">
    <source>
        <dbReference type="EMBL" id="QDV08383.1"/>
    </source>
</evidence>
<dbReference type="AlphaFoldDB" id="A0A518EWB6"/>
<reference evidence="8 9" key="1">
    <citation type="submission" date="2019-02" db="EMBL/GenBank/DDBJ databases">
        <title>Deep-cultivation of Planctomycetes and their phenomic and genomic characterization uncovers novel biology.</title>
        <authorList>
            <person name="Wiegand S."/>
            <person name="Jogler M."/>
            <person name="Boedeker C."/>
            <person name="Pinto D."/>
            <person name="Vollmers J."/>
            <person name="Rivas-Marin E."/>
            <person name="Kohn T."/>
            <person name="Peeters S.H."/>
            <person name="Heuer A."/>
            <person name="Rast P."/>
            <person name="Oberbeckmann S."/>
            <person name="Bunk B."/>
            <person name="Jeske O."/>
            <person name="Meyerdierks A."/>
            <person name="Storesund J.E."/>
            <person name="Kallscheuer N."/>
            <person name="Luecker S."/>
            <person name="Lage O.M."/>
            <person name="Pohl T."/>
            <person name="Merkel B.J."/>
            <person name="Hornburger P."/>
            <person name="Mueller R.-W."/>
            <person name="Bruemmer F."/>
            <person name="Labrenz M."/>
            <person name="Spormann A.M."/>
            <person name="Op den Camp H."/>
            <person name="Overmann J."/>
            <person name="Amann R."/>
            <person name="Jetten M.S.M."/>
            <person name="Mascher T."/>
            <person name="Medema M.H."/>
            <person name="Devos D.P."/>
            <person name="Kaster A.-K."/>
            <person name="Ovreas L."/>
            <person name="Rohde M."/>
            <person name="Galperin M.Y."/>
            <person name="Jogler C."/>
        </authorList>
    </citation>
    <scope>NUCLEOTIDE SEQUENCE [LARGE SCALE GENOMIC DNA]</scope>
    <source>
        <strain evidence="8 9">Poly30</strain>
    </source>
</reference>
<dbReference type="GO" id="GO:0005524">
    <property type="term" value="F:ATP binding"/>
    <property type="evidence" value="ECO:0007669"/>
    <property type="project" value="UniProtKB-UniRule"/>
</dbReference>
<dbReference type="PROSITE" id="PS50011">
    <property type="entry name" value="PROTEIN_KINASE_DOM"/>
    <property type="match status" value="1"/>
</dbReference>
<dbReference type="InterPro" id="IPR019734">
    <property type="entry name" value="TPR_rpt"/>
</dbReference>
<dbReference type="Proteomes" id="UP000320390">
    <property type="component" value="Chromosome"/>
</dbReference>
<dbReference type="InterPro" id="IPR011990">
    <property type="entry name" value="TPR-like_helical_dom_sf"/>
</dbReference>